<evidence type="ECO:0000313" key="3">
    <source>
        <dbReference type="EMBL" id="KMZ75618.1"/>
    </source>
</evidence>
<keyword evidence="2" id="KW-1133">Transmembrane helix</keyword>
<dbReference type="AlphaFoldDB" id="A0A0K9Q2Z7"/>
<keyword evidence="2" id="KW-0472">Membrane</keyword>
<proteinExistence type="predicted"/>
<keyword evidence="2" id="KW-0812">Transmembrane</keyword>
<protein>
    <submittedName>
        <fullName evidence="3">Uncharacterized protein</fullName>
    </submittedName>
</protein>
<reference evidence="4" key="1">
    <citation type="journal article" date="2016" name="Nature">
        <title>The genome of the seagrass Zostera marina reveals angiosperm adaptation to the sea.</title>
        <authorList>
            <person name="Olsen J.L."/>
            <person name="Rouze P."/>
            <person name="Verhelst B."/>
            <person name="Lin Y.-C."/>
            <person name="Bayer T."/>
            <person name="Collen J."/>
            <person name="Dattolo E."/>
            <person name="De Paoli E."/>
            <person name="Dittami S."/>
            <person name="Maumus F."/>
            <person name="Michel G."/>
            <person name="Kersting A."/>
            <person name="Lauritano C."/>
            <person name="Lohaus R."/>
            <person name="Toepel M."/>
            <person name="Tonon T."/>
            <person name="Vanneste K."/>
            <person name="Amirebrahimi M."/>
            <person name="Brakel J."/>
            <person name="Bostroem C."/>
            <person name="Chovatia M."/>
            <person name="Grimwood J."/>
            <person name="Jenkins J.W."/>
            <person name="Jueterbock A."/>
            <person name="Mraz A."/>
            <person name="Stam W.T."/>
            <person name="Tice H."/>
            <person name="Bornberg-Bauer E."/>
            <person name="Green P.J."/>
            <person name="Pearson G.A."/>
            <person name="Procaccini G."/>
            <person name="Duarte C.M."/>
            <person name="Schmutz J."/>
            <person name="Reusch T.B.H."/>
            <person name="Van de Peer Y."/>
        </authorList>
    </citation>
    <scope>NUCLEOTIDE SEQUENCE [LARGE SCALE GENOMIC DNA]</scope>
    <source>
        <strain evidence="4">cv. Finnish</strain>
    </source>
</reference>
<evidence type="ECO:0000256" key="1">
    <source>
        <dbReference type="SAM" id="MobiDB-lite"/>
    </source>
</evidence>
<comment type="caution">
    <text evidence="3">The sequence shown here is derived from an EMBL/GenBank/DDBJ whole genome shotgun (WGS) entry which is preliminary data.</text>
</comment>
<feature type="transmembrane region" description="Helical" evidence="2">
    <location>
        <begin position="33"/>
        <end position="53"/>
    </location>
</feature>
<keyword evidence="4" id="KW-1185">Reference proteome</keyword>
<evidence type="ECO:0000256" key="2">
    <source>
        <dbReference type="SAM" id="Phobius"/>
    </source>
</evidence>
<dbReference type="EMBL" id="LFYR01000145">
    <property type="protein sequence ID" value="KMZ75618.1"/>
    <property type="molecule type" value="Genomic_DNA"/>
</dbReference>
<organism evidence="3 4">
    <name type="scientific">Zostera marina</name>
    <name type="common">Eelgrass</name>
    <dbReference type="NCBI Taxonomy" id="29655"/>
    <lineage>
        <taxon>Eukaryota</taxon>
        <taxon>Viridiplantae</taxon>
        <taxon>Streptophyta</taxon>
        <taxon>Embryophyta</taxon>
        <taxon>Tracheophyta</taxon>
        <taxon>Spermatophyta</taxon>
        <taxon>Magnoliopsida</taxon>
        <taxon>Liliopsida</taxon>
        <taxon>Zosteraceae</taxon>
        <taxon>Zostera</taxon>
    </lineage>
</organism>
<sequence length="153" mass="15902">MVTTASHEASFSGNPCHTTSTSSLCPPGVKTDLLAPILLGIATGWFPIITIVAQGPFNVQPSRLQIQNNHAVWFAPSSPTHGIVISTKSSASICSSASSSLTIRFSTNCVSVSLMKDVSSTDTMLNSGVDDERRSKLAGFQSATAGSPECATI</sequence>
<feature type="region of interest" description="Disordered" evidence="1">
    <location>
        <begin position="1"/>
        <end position="20"/>
    </location>
</feature>
<dbReference type="Proteomes" id="UP000036987">
    <property type="component" value="Unassembled WGS sequence"/>
</dbReference>
<evidence type="ECO:0000313" key="4">
    <source>
        <dbReference type="Proteomes" id="UP000036987"/>
    </source>
</evidence>
<name>A0A0K9Q2Z7_ZOSMR</name>
<accession>A0A0K9Q2Z7</accession>
<gene>
    <name evidence="3" type="ORF">ZOSMA_112G00330</name>
</gene>